<evidence type="ECO:0000313" key="2">
    <source>
        <dbReference type="EMBL" id="KAK2713770.1"/>
    </source>
</evidence>
<gene>
    <name evidence="2" type="ORF">QYM36_009601</name>
</gene>
<comment type="caution">
    <text evidence="2">The sequence shown here is derived from an EMBL/GenBank/DDBJ whole genome shotgun (WGS) entry which is preliminary data.</text>
</comment>
<feature type="transmembrane region" description="Helical" evidence="1">
    <location>
        <begin position="16"/>
        <end position="42"/>
    </location>
</feature>
<evidence type="ECO:0000256" key="1">
    <source>
        <dbReference type="SAM" id="Phobius"/>
    </source>
</evidence>
<dbReference type="Proteomes" id="UP001187531">
    <property type="component" value="Unassembled WGS sequence"/>
</dbReference>
<keyword evidence="3" id="KW-1185">Reference proteome</keyword>
<keyword evidence="1" id="KW-0812">Transmembrane</keyword>
<name>A0AA88HKW6_ARTSF</name>
<dbReference type="AlphaFoldDB" id="A0AA88HKW6"/>
<protein>
    <submittedName>
        <fullName evidence="2">Uncharacterized protein</fullName>
    </submittedName>
</protein>
<dbReference type="PANTHER" id="PTHR39074:SF1">
    <property type="entry name" value="AGAP007547-PA"/>
    <property type="match status" value="1"/>
</dbReference>
<keyword evidence="1" id="KW-0472">Membrane</keyword>
<organism evidence="2 3">
    <name type="scientific">Artemia franciscana</name>
    <name type="common">Brine shrimp</name>
    <name type="synonym">Artemia sanfranciscana</name>
    <dbReference type="NCBI Taxonomy" id="6661"/>
    <lineage>
        <taxon>Eukaryota</taxon>
        <taxon>Metazoa</taxon>
        <taxon>Ecdysozoa</taxon>
        <taxon>Arthropoda</taxon>
        <taxon>Crustacea</taxon>
        <taxon>Branchiopoda</taxon>
        <taxon>Anostraca</taxon>
        <taxon>Artemiidae</taxon>
        <taxon>Artemia</taxon>
    </lineage>
</organism>
<proteinExistence type="predicted"/>
<evidence type="ECO:0000313" key="3">
    <source>
        <dbReference type="Proteomes" id="UP001187531"/>
    </source>
</evidence>
<reference evidence="2" key="1">
    <citation type="submission" date="2023-07" db="EMBL/GenBank/DDBJ databases">
        <title>Chromosome-level genome assembly of Artemia franciscana.</title>
        <authorList>
            <person name="Jo E."/>
        </authorList>
    </citation>
    <scope>NUCLEOTIDE SEQUENCE</scope>
    <source>
        <tissue evidence="2">Whole body</tissue>
    </source>
</reference>
<keyword evidence="1" id="KW-1133">Transmembrane helix</keyword>
<dbReference type="EMBL" id="JAVRJZ010000014">
    <property type="protein sequence ID" value="KAK2713770.1"/>
    <property type="molecule type" value="Genomic_DNA"/>
</dbReference>
<accession>A0AA88HKW6</accession>
<dbReference type="PANTHER" id="PTHR39074">
    <property type="entry name" value="AGAP007547-PA"/>
    <property type="match status" value="1"/>
</dbReference>
<sequence>MDLETSVRQKHSFKQAYIPCLVGLILIVAVPFFHITIFAHLWNKSAFRVDKDLCTCSCWDTVFKGDWATLLLFDRLIIEFWIESNFG</sequence>